<keyword evidence="2" id="KW-1185">Reference proteome</keyword>
<accession>A0ABD3Q756</accession>
<evidence type="ECO:0008006" key="3">
    <source>
        <dbReference type="Google" id="ProtNLM"/>
    </source>
</evidence>
<protein>
    <recommendedName>
        <fullName evidence="3">START domain-containing protein</fullName>
    </recommendedName>
</protein>
<sequence>MNAQQPDEINQYLQTKTNQELTRRGRHMHPHGRLLTSSKLLRKIAALHKSNHRLIGTGIGSEKTSFDGEMDDNAPSPCCSCLPHKKTHANAPQEKEVNSALSSCHSIGTGWFSPDTGQVVFRQPTISHNNTNNHSKGSHKQQLQQRLLSNPFLNAIDESPESARYIISAEKLLKQMELGETDGITDSVPGKLLDEHDTRAYYSTMEQLKFIQSGGAFYSFTCRTWMTPYERDMVKTMANLTCFEDETRDNFVPFYDIDNPVDVNRYTYVLQKAAYILPGVRLDDITPQVLSSNHYQESCQPVNGTKIWKHWEEDVFRFTRPIIPYVYKMTIQFKVSEVQSEDITSLSSLLGVRVDKAILMERTKRSVPPKVDATAKAKSILCYTAIPGGLLVTHSTVILNTAIPTVVAKVIHTFGGMGLAETCETAERTRLFFFKMGS</sequence>
<name>A0ABD3Q756_9STRA</name>
<dbReference type="AlphaFoldDB" id="A0ABD3Q756"/>
<reference evidence="1 2" key="1">
    <citation type="submission" date="2024-10" db="EMBL/GenBank/DDBJ databases">
        <title>Updated reference genomes for cyclostephanoid diatoms.</title>
        <authorList>
            <person name="Roberts W.R."/>
            <person name="Alverson A.J."/>
        </authorList>
    </citation>
    <scope>NUCLEOTIDE SEQUENCE [LARGE SCALE GENOMIC DNA]</scope>
    <source>
        <strain evidence="1 2">AJA010-31</strain>
    </source>
</reference>
<evidence type="ECO:0000313" key="1">
    <source>
        <dbReference type="EMBL" id="KAL3796098.1"/>
    </source>
</evidence>
<evidence type="ECO:0000313" key="2">
    <source>
        <dbReference type="Proteomes" id="UP001530400"/>
    </source>
</evidence>
<organism evidence="1 2">
    <name type="scientific">Cyclotella atomus</name>
    <dbReference type="NCBI Taxonomy" id="382360"/>
    <lineage>
        <taxon>Eukaryota</taxon>
        <taxon>Sar</taxon>
        <taxon>Stramenopiles</taxon>
        <taxon>Ochrophyta</taxon>
        <taxon>Bacillariophyta</taxon>
        <taxon>Coscinodiscophyceae</taxon>
        <taxon>Thalassiosirophycidae</taxon>
        <taxon>Stephanodiscales</taxon>
        <taxon>Stephanodiscaceae</taxon>
        <taxon>Cyclotella</taxon>
    </lineage>
</organism>
<comment type="caution">
    <text evidence="1">The sequence shown here is derived from an EMBL/GenBank/DDBJ whole genome shotgun (WGS) entry which is preliminary data.</text>
</comment>
<dbReference type="EMBL" id="JALLPJ020000301">
    <property type="protein sequence ID" value="KAL3796098.1"/>
    <property type="molecule type" value="Genomic_DNA"/>
</dbReference>
<proteinExistence type="predicted"/>
<dbReference type="Proteomes" id="UP001530400">
    <property type="component" value="Unassembled WGS sequence"/>
</dbReference>
<gene>
    <name evidence="1" type="ORF">ACHAWO_003254</name>
</gene>